<name>A0A2T2NJ68_CORCC</name>
<reference evidence="6 7" key="1">
    <citation type="journal article" date="2018" name="Front. Microbiol.">
        <title>Genome-Wide Analysis of Corynespora cassiicola Leaf Fall Disease Putative Effectors.</title>
        <authorList>
            <person name="Lopez D."/>
            <person name="Ribeiro S."/>
            <person name="Label P."/>
            <person name="Fumanal B."/>
            <person name="Venisse J.S."/>
            <person name="Kohler A."/>
            <person name="de Oliveira R.R."/>
            <person name="Labutti K."/>
            <person name="Lipzen A."/>
            <person name="Lail K."/>
            <person name="Bauer D."/>
            <person name="Ohm R.A."/>
            <person name="Barry K.W."/>
            <person name="Spatafora J."/>
            <person name="Grigoriev I.V."/>
            <person name="Martin F.M."/>
            <person name="Pujade-Renaud V."/>
        </authorList>
    </citation>
    <scope>NUCLEOTIDE SEQUENCE [LARGE SCALE GENOMIC DNA]</scope>
    <source>
        <strain evidence="6 7">Philippines</strain>
    </source>
</reference>
<dbReference type="PIRSF" id="PIRSF000137">
    <property type="entry name" value="Alcohol_oxidase"/>
    <property type="match status" value="1"/>
</dbReference>
<dbReference type="Gene3D" id="3.30.560.10">
    <property type="entry name" value="Glucose Oxidase, domain 3"/>
    <property type="match status" value="1"/>
</dbReference>
<organism evidence="6 7">
    <name type="scientific">Corynespora cassiicola Philippines</name>
    <dbReference type="NCBI Taxonomy" id="1448308"/>
    <lineage>
        <taxon>Eukaryota</taxon>
        <taxon>Fungi</taxon>
        <taxon>Dikarya</taxon>
        <taxon>Ascomycota</taxon>
        <taxon>Pezizomycotina</taxon>
        <taxon>Dothideomycetes</taxon>
        <taxon>Pleosporomycetidae</taxon>
        <taxon>Pleosporales</taxon>
        <taxon>Corynesporascaceae</taxon>
        <taxon>Corynespora</taxon>
    </lineage>
</organism>
<evidence type="ECO:0000256" key="4">
    <source>
        <dbReference type="SAM" id="SignalP"/>
    </source>
</evidence>
<feature type="signal peptide" evidence="4">
    <location>
        <begin position="1"/>
        <end position="21"/>
    </location>
</feature>
<dbReference type="PROSITE" id="PS00624">
    <property type="entry name" value="GMC_OXRED_2"/>
    <property type="match status" value="1"/>
</dbReference>
<dbReference type="PANTHER" id="PTHR11552:SF115">
    <property type="entry name" value="DEHYDROGENASE XPTC-RELATED"/>
    <property type="match status" value="1"/>
</dbReference>
<sequence>MQRRLLTVLLHFLVLALPTEGSAAFANHAQIKTSAHGLRDTYDYVVIGGGTSGLVVANRLSEDPTKSVLVVELGYLADESCIWMPRRVTSCPKHYFNETTVPQPGLLDSSMTYRVGAVVGGSSAVNGLVLDRATRVDYDAWAELGNPGWDWDGLYDYFKKSANFTPPSQHIAERYGYTWDESAYGGGPIHASYAPFQWETTGIMFDAWSDLNITGPKEHAFGYGIGRLWFPNSQHPENQTRSYARYGYYDPIQHRANYHLLVGHKAEKLILTESSADGVVIYQRDNPAKKFTVKASKEVIVAAGAVHTPQILQLSGIGPKELLDAAGISTKVDLPGVGHNFQDHPQVTLNCTFTNDLWPNPATLVQNETFAAAALAEYNANKTGPYTLGLGNAITFLPLSEFHPSASLFVSKLDEQSPTAYLAPDSPPSVVAGFSAQKDMLSKLYASPESAQYESPFSGVCPRTVIMQHPLSRGTIHINASNPFGPPVIDFRVFSNPLDVELAIASLNFTRSYINTPTLSILGPIETGPGPNVSAEDTVAMTEYLRRTSGPTSFHACGTAAMLPRELGGVVGSDLKVYGVDKLSVVDASIFPLIVGAHLSATVYAVAEKAADIIKARAGS</sequence>
<dbReference type="Pfam" id="PF00732">
    <property type="entry name" value="GMC_oxred_N"/>
    <property type="match status" value="1"/>
</dbReference>
<dbReference type="InterPro" id="IPR000172">
    <property type="entry name" value="GMC_OxRdtase_N"/>
</dbReference>
<dbReference type="GO" id="GO:0016614">
    <property type="term" value="F:oxidoreductase activity, acting on CH-OH group of donors"/>
    <property type="evidence" value="ECO:0007669"/>
    <property type="project" value="InterPro"/>
</dbReference>
<dbReference type="GO" id="GO:0044550">
    <property type="term" value="P:secondary metabolite biosynthetic process"/>
    <property type="evidence" value="ECO:0007669"/>
    <property type="project" value="TreeGrafter"/>
</dbReference>
<dbReference type="PANTHER" id="PTHR11552">
    <property type="entry name" value="GLUCOSE-METHANOL-CHOLINE GMC OXIDOREDUCTASE"/>
    <property type="match status" value="1"/>
</dbReference>
<dbReference type="InterPro" id="IPR012132">
    <property type="entry name" value="GMC_OxRdtase"/>
</dbReference>
<comment type="cofactor">
    <cofactor evidence="3">
        <name>FAD</name>
        <dbReference type="ChEBI" id="CHEBI:57692"/>
    </cofactor>
</comment>
<evidence type="ECO:0000256" key="3">
    <source>
        <dbReference type="PIRSR" id="PIRSR000137-2"/>
    </source>
</evidence>
<dbReference type="SUPFAM" id="SSF51905">
    <property type="entry name" value="FAD/NAD(P)-binding domain"/>
    <property type="match status" value="1"/>
</dbReference>
<feature type="binding site" evidence="3">
    <location>
        <begin position="51"/>
        <end position="52"/>
    </location>
    <ligand>
        <name>FAD</name>
        <dbReference type="ChEBI" id="CHEBI:57692"/>
    </ligand>
</feature>
<feature type="binding site" evidence="3">
    <location>
        <begin position="126"/>
        <end position="129"/>
    </location>
    <ligand>
        <name>FAD</name>
        <dbReference type="ChEBI" id="CHEBI:57692"/>
    </ligand>
</feature>
<dbReference type="Gene3D" id="3.50.50.60">
    <property type="entry name" value="FAD/NAD(P)-binding domain"/>
    <property type="match status" value="1"/>
</dbReference>
<dbReference type="OrthoDB" id="269227at2759"/>
<proteinExistence type="inferred from homology"/>
<dbReference type="Proteomes" id="UP000240883">
    <property type="component" value="Unassembled WGS sequence"/>
</dbReference>
<dbReference type="InterPro" id="IPR036188">
    <property type="entry name" value="FAD/NAD-bd_sf"/>
</dbReference>
<dbReference type="Pfam" id="PF05199">
    <property type="entry name" value="GMC_oxred_C"/>
    <property type="match status" value="1"/>
</dbReference>
<evidence type="ECO:0000256" key="2">
    <source>
        <dbReference type="PIRSR" id="PIRSR000137-1"/>
    </source>
</evidence>
<keyword evidence="3" id="KW-0274">FAD</keyword>
<evidence type="ECO:0000259" key="5">
    <source>
        <dbReference type="PROSITE" id="PS00624"/>
    </source>
</evidence>
<evidence type="ECO:0000313" key="6">
    <source>
        <dbReference type="EMBL" id="PSN65399.1"/>
    </source>
</evidence>
<feature type="domain" description="Glucose-methanol-choline oxidoreductase N-terminal" evidence="5">
    <location>
        <begin position="304"/>
        <end position="318"/>
    </location>
</feature>
<feature type="binding site" evidence="3">
    <location>
        <position position="118"/>
    </location>
    <ligand>
        <name>FAD</name>
        <dbReference type="ChEBI" id="CHEBI:57692"/>
    </ligand>
</feature>
<accession>A0A2T2NJ68</accession>
<comment type="similarity">
    <text evidence="1">Belongs to the GMC oxidoreductase family.</text>
</comment>
<feature type="active site" description="Proton donor" evidence="2">
    <location>
        <position position="555"/>
    </location>
</feature>
<gene>
    <name evidence="6" type="ORF">BS50DRAFT_645549</name>
</gene>
<feature type="active site" description="Proton acceptor" evidence="2">
    <location>
        <position position="598"/>
    </location>
</feature>
<dbReference type="GO" id="GO:0050660">
    <property type="term" value="F:flavin adenine dinucleotide binding"/>
    <property type="evidence" value="ECO:0007669"/>
    <property type="project" value="InterPro"/>
</dbReference>
<feature type="chain" id="PRO_5015662065" evidence="4">
    <location>
        <begin position="22"/>
        <end position="620"/>
    </location>
</feature>
<dbReference type="InterPro" id="IPR007867">
    <property type="entry name" value="GMC_OxRtase_C"/>
</dbReference>
<keyword evidence="4" id="KW-0732">Signal</keyword>
<dbReference type="AlphaFoldDB" id="A0A2T2NJ68"/>
<protein>
    <submittedName>
        <fullName evidence="6">Choline dehydrogenase</fullName>
    </submittedName>
</protein>
<keyword evidence="3" id="KW-0285">Flavoprotein</keyword>
<evidence type="ECO:0000256" key="1">
    <source>
        <dbReference type="ARBA" id="ARBA00010790"/>
    </source>
</evidence>
<dbReference type="EMBL" id="KZ678137">
    <property type="protein sequence ID" value="PSN65399.1"/>
    <property type="molecule type" value="Genomic_DNA"/>
</dbReference>
<evidence type="ECO:0000313" key="7">
    <source>
        <dbReference type="Proteomes" id="UP000240883"/>
    </source>
</evidence>
<keyword evidence="7" id="KW-1185">Reference proteome</keyword>
<dbReference type="SUPFAM" id="SSF54373">
    <property type="entry name" value="FAD-linked reductases, C-terminal domain"/>
    <property type="match status" value="1"/>
</dbReference>